<proteinExistence type="predicted"/>
<evidence type="ECO:0000313" key="1">
    <source>
        <dbReference type="EMBL" id="RHD75675.1"/>
    </source>
</evidence>
<dbReference type="EMBL" id="QSJN01000004">
    <property type="protein sequence ID" value="RHD75675.1"/>
    <property type="molecule type" value="Genomic_DNA"/>
</dbReference>
<name>A0A3R6DWB8_PARDI</name>
<organism evidence="1 2">
    <name type="scientific">Parabacteroides distasonis</name>
    <dbReference type="NCBI Taxonomy" id="823"/>
    <lineage>
        <taxon>Bacteria</taxon>
        <taxon>Pseudomonadati</taxon>
        <taxon>Bacteroidota</taxon>
        <taxon>Bacteroidia</taxon>
        <taxon>Bacteroidales</taxon>
        <taxon>Tannerellaceae</taxon>
        <taxon>Parabacteroides</taxon>
    </lineage>
</organism>
<dbReference type="AlphaFoldDB" id="A0A3R6DWB8"/>
<evidence type="ECO:0000313" key="2">
    <source>
        <dbReference type="Proteomes" id="UP000284660"/>
    </source>
</evidence>
<gene>
    <name evidence="1" type="ORF">DW782_08405</name>
</gene>
<protein>
    <submittedName>
        <fullName evidence="1">GMP synthase</fullName>
    </submittedName>
</protein>
<accession>A0A3R6DWB8</accession>
<sequence length="239" mass="27658">MEKLESYVIDNALKEKIVADFKEQVESVNDALERLKAEDIPCDLPTLKKIMSSDESFKKWLVKAEDEFIGKLGFLPMEERKRIGVSFANVFKRTANDRNTVASFLSDPKYPIVQGKDGSLQYDWQEVEKGAEQRATRHFTDEDVEYFGMLRKVVESLEDLEAWETEHAYSHFKDWIDPFAGLRNPSIHGAPVMINHGGHIDILMNPDFKNWFQRQIGKTLGKMNPEALRMIREMADEDQ</sequence>
<comment type="caution">
    <text evidence="1">The sequence shown here is derived from an EMBL/GenBank/DDBJ whole genome shotgun (WGS) entry which is preliminary data.</text>
</comment>
<reference evidence="1 2" key="1">
    <citation type="submission" date="2018-08" db="EMBL/GenBank/DDBJ databases">
        <title>A genome reference for cultivated species of the human gut microbiota.</title>
        <authorList>
            <person name="Zou Y."/>
            <person name="Xue W."/>
            <person name="Luo G."/>
        </authorList>
    </citation>
    <scope>NUCLEOTIDE SEQUENCE [LARGE SCALE GENOMIC DNA]</scope>
    <source>
        <strain evidence="1 2">AM30-4</strain>
    </source>
</reference>
<dbReference type="RefSeq" id="WP_008779337.1">
    <property type="nucleotide sequence ID" value="NZ_CP103148.1"/>
</dbReference>
<dbReference type="Proteomes" id="UP000284660">
    <property type="component" value="Unassembled WGS sequence"/>
</dbReference>